<evidence type="ECO:0000313" key="2">
    <source>
        <dbReference type="EMBL" id="QHT39017.1"/>
    </source>
</evidence>
<sequence length="255" mass="30087">MSSFHKLGENLDETHLEKELSVLKTRFPKLDENYLLNILKDKKGHVGKATRSIFKKGGEGVSEAEEEFYKQYPGAFIDRILRPDMCHMFYLWNINYDGSFVRDRPSKIIHDKNGKEVKLFQQDSFLWSKDDPKYKNYEYFEKLSMEGNSVYDEGEWGADPDETYDDNHPMNEKGVIMTIHELDVILHIWKIPLLGVHPYTNEDGIRCHYIGKEVRNRKKKVLPEGWTRSASKDYNGLWSYLNKEENIVQWENPVE</sequence>
<reference evidence="2" key="1">
    <citation type="journal article" date="2020" name="Nature">
        <title>Giant virus diversity and host interactions through global metagenomics.</title>
        <authorList>
            <person name="Schulz F."/>
            <person name="Roux S."/>
            <person name="Paez-Espino D."/>
            <person name="Jungbluth S."/>
            <person name="Walsh D.A."/>
            <person name="Denef V.J."/>
            <person name="McMahon K.D."/>
            <person name="Konstantinidis K.T."/>
            <person name="Eloe-Fadrosh E.A."/>
            <person name="Kyrpides N.C."/>
            <person name="Woyke T."/>
        </authorList>
    </citation>
    <scope>NUCLEOTIDE SEQUENCE</scope>
    <source>
        <strain evidence="2">GVMAG-S-ERX556126-94</strain>
    </source>
</reference>
<proteinExistence type="predicted"/>
<accession>A0A6C0FAY7</accession>
<evidence type="ECO:0000259" key="1">
    <source>
        <dbReference type="PROSITE" id="PS50020"/>
    </source>
</evidence>
<dbReference type="AlphaFoldDB" id="A0A6C0FAY7"/>
<protein>
    <recommendedName>
        <fullName evidence="1">WW domain-containing protein</fullName>
    </recommendedName>
</protein>
<feature type="domain" description="WW" evidence="1">
    <location>
        <begin position="220"/>
        <end position="255"/>
    </location>
</feature>
<name>A0A6C0FAY7_9ZZZZ</name>
<dbReference type="PROSITE" id="PS50020">
    <property type="entry name" value="WW_DOMAIN_2"/>
    <property type="match status" value="1"/>
</dbReference>
<dbReference type="InterPro" id="IPR001202">
    <property type="entry name" value="WW_dom"/>
</dbReference>
<dbReference type="EMBL" id="MN738838">
    <property type="protein sequence ID" value="QHT39017.1"/>
    <property type="molecule type" value="Genomic_DNA"/>
</dbReference>
<organism evidence="2">
    <name type="scientific">viral metagenome</name>
    <dbReference type="NCBI Taxonomy" id="1070528"/>
    <lineage>
        <taxon>unclassified sequences</taxon>
        <taxon>metagenomes</taxon>
        <taxon>organismal metagenomes</taxon>
    </lineage>
</organism>